<feature type="region of interest" description="Disordered" evidence="1">
    <location>
        <begin position="1"/>
        <end position="83"/>
    </location>
</feature>
<dbReference type="Proteomes" id="UP000007799">
    <property type="component" value="Unassembled WGS sequence"/>
</dbReference>
<dbReference type="GeneID" id="16069708"/>
<proteinExistence type="predicted"/>
<dbReference type="EMBL" id="GL832985">
    <property type="protein sequence ID" value="EGD79397.1"/>
    <property type="molecule type" value="Genomic_DNA"/>
</dbReference>
<organism evidence="3">
    <name type="scientific">Salpingoeca rosetta (strain ATCC 50818 / BSB-021)</name>
    <dbReference type="NCBI Taxonomy" id="946362"/>
    <lineage>
        <taxon>Eukaryota</taxon>
        <taxon>Choanoflagellata</taxon>
        <taxon>Craspedida</taxon>
        <taxon>Salpingoecidae</taxon>
        <taxon>Salpingoeca</taxon>
    </lineage>
</organism>
<dbReference type="InParanoid" id="F2UP42"/>
<feature type="region of interest" description="Disordered" evidence="1">
    <location>
        <begin position="343"/>
        <end position="430"/>
    </location>
</feature>
<dbReference type="RefSeq" id="XP_004989166.1">
    <property type="nucleotide sequence ID" value="XM_004989109.1"/>
</dbReference>
<feature type="compositionally biased region" description="Basic and acidic residues" evidence="1">
    <location>
        <begin position="401"/>
        <end position="416"/>
    </location>
</feature>
<name>F2UP42_SALR5</name>
<feature type="compositionally biased region" description="Basic residues" evidence="1">
    <location>
        <begin position="57"/>
        <end position="73"/>
    </location>
</feature>
<evidence type="ECO:0000313" key="3">
    <source>
        <dbReference type="Proteomes" id="UP000007799"/>
    </source>
</evidence>
<dbReference type="AlphaFoldDB" id="F2UP42"/>
<feature type="compositionally biased region" description="Low complexity" evidence="1">
    <location>
        <begin position="44"/>
        <end position="56"/>
    </location>
</feature>
<accession>F2UP42</accession>
<reference evidence="2" key="1">
    <citation type="submission" date="2009-08" db="EMBL/GenBank/DDBJ databases">
        <title>Annotation of Salpingoeca rosetta.</title>
        <authorList>
            <consortium name="The Broad Institute Genome Sequencing Platform"/>
            <person name="Russ C."/>
            <person name="Cuomo C."/>
            <person name="Burger G."/>
            <person name="Gray M.W."/>
            <person name="Holland P.W.H."/>
            <person name="King N."/>
            <person name="Lang F.B.F."/>
            <person name="Roger A.J."/>
            <person name="Ruiz-Trillo I."/>
            <person name="Young S.K."/>
            <person name="Zeng Q."/>
            <person name="Gargeya S."/>
            <person name="Alvarado L."/>
            <person name="Berlin A."/>
            <person name="Chapman S.B."/>
            <person name="Chen Z."/>
            <person name="Freedman E."/>
            <person name="Gellesch M."/>
            <person name="Goldberg J."/>
            <person name="Griggs A."/>
            <person name="Gujja S."/>
            <person name="Heilman E."/>
            <person name="Heiman D."/>
            <person name="Howarth C."/>
            <person name="Mehta T."/>
            <person name="Neiman D."/>
            <person name="Pearson M."/>
            <person name="Roberts A."/>
            <person name="Saif S."/>
            <person name="Shea T."/>
            <person name="Shenoy N."/>
            <person name="Sisk P."/>
            <person name="Stolte C."/>
            <person name="Sykes S."/>
            <person name="White J."/>
            <person name="Yandava C."/>
            <person name="Haas B."/>
            <person name="Nusbaum C."/>
            <person name="Birren B."/>
        </authorList>
    </citation>
    <scope>NUCLEOTIDE SEQUENCE [LARGE SCALE GENOMIC DNA]</scope>
    <source>
        <strain evidence="2">ATCC 50818</strain>
    </source>
</reference>
<feature type="compositionally biased region" description="Basic and acidic residues" evidence="1">
    <location>
        <begin position="377"/>
        <end position="387"/>
    </location>
</feature>
<feature type="compositionally biased region" description="Acidic residues" evidence="1">
    <location>
        <begin position="355"/>
        <end position="376"/>
    </location>
</feature>
<sequence>MGDEPAPATPSVPSSTPALGGGGDDLEVRLRSISVRRRSGPGTGSSTSTNTSTSSGSKRRTPSHHHQQYHHHQQQQQQQQQLVAGLVSANSDGVDAHLLTAATASVHKTPLSASATVGSTASPMASSSPGTSAPGSMRESQFVRHLLSRIAHLEGKVAEQSATIETLNKQRTVQATELQRVLATSVHRHSSAVASLQGQKSAQTKQVESVHSVCSNLYREVIQLREHAVYAKGLIDALQQDAHACMEAEASLHAIAQQHAAYIQRMDEGLPNGLADMDTRQKQQLDILCKQLRDAATTKTSAQATMADDFDRALTHTSAALNIGLSVENMGSSVLKQLSSILSGGGSRNDHHADDDDDDADGDSDAAVDDDADGDSDDHAHGDRVQVDDSEEAEGVGGRAKTVEKDNRRTEQHCEGKQAGTEDQQEQEEA</sequence>
<dbReference type="KEGG" id="sre:PTSG_09809"/>
<evidence type="ECO:0000256" key="1">
    <source>
        <dbReference type="SAM" id="MobiDB-lite"/>
    </source>
</evidence>
<feature type="compositionally biased region" description="Low complexity" evidence="1">
    <location>
        <begin position="1"/>
        <end position="18"/>
    </location>
</feature>
<protein>
    <submittedName>
        <fullName evidence="2">Uncharacterized protein</fullName>
    </submittedName>
</protein>
<evidence type="ECO:0000313" key="2">
    <source>
        <dbReference type="EMBL" id="EGD79397.1"/>
    </source>
</evidence>
<gene>
    <name evidence="2" type="ORF">PTSG_09809</name>
</gene>
<feature type="region of interest" description="Disordered" evidence="1">
    <location>
        <begin position="115"/>
        <end position="136"/>
    </location>
</feature>
<keyword evidence="3" id="KW-1185">Reference proteome</keyword>
<feature type="compositionally biased region" description="Low complexity" evidence="1">
    <location>
        <begin position="118"/>
        <end position="136"/>
    </location>
</feature>